<dbReference type="InterPro" id="IPR046357">
    <property type="entry name" value="PPIase_dom_sf"/>
</dbReference>
<keyword evidence="7" id="KW-0732">Signal</keyword>
<dbReference type="Pfam" id="PF00254">
    <property type="entry name" value="FKBP_C"/>
    <property type="match status" value="1"/>
</dbReference>
<reference evidence="9 10" key="1">
    <citation type="submission" date="2019-01" db="EMBL/GenBank/DDBJ databases">
        <title>Sphingorhabdus lacus sp.nov., isolated from an oligotrophic freshwater lake.</title>
        <authorList>
            <person name="Park M."/>
        </authorList>
    </citation>
    <scope>NUCLEOTIDE SEQUENCE [LARGE SCALE GENOMIC DNA]</scope>
    <source>
        <strain evidence="9 10">IMCC26285</strain>
    </source>
</reference>
<evidence type="ECO:0000256" key="5">
    <source>
        <dbReference type="PROSITE-ProRule" id="PRU00277"/>
    </source>
</evidence>
<evidence type="ECO:0000259" key="8">
    <source>
        <dbReference type="PROSITE" id="PS50059"/>
    </source>
</evidence>
<comment type="caution">
    <text evidence="9">The sequence shown here is derived from an EMBL/GenBank/DDBJ whole genome shotgun (WGS) entry which is preliminary data.</text>
</comment>
<dbReference type="GO" id="GO:0003755">
    <property type="term" value="F:peptidyl-prolyl cis-trans isomerase activity"/>
    <property type="evidence" value="ECO:0007669"/>
    <property type="project" value="UniProtKB-UniRule"/>
</dbReference>
<dbReference type="PANTHER" id="PTHR43811">
    <property type="entry name" value="FKBP-TYPE PEPTIDYL-PROLYL CIS-TRANS ISOMERASE FKPA"/>
    <property type="match status" value="1"/>
</dbReference>
<evidence type="ECO:0000256" key="1">
    <source>
        <dbReference type="ARBA" id="ARBA00000971"/>
    </source>
</evidence>
<dbReference type="Gene3D" id="3.10.50.40">
    <property type="match status" value="1"/>
</dbReference>
<dbReference type="AlphaFoldDB" id="A0A6I4LZC5"/>
<dbReference type="RefSeq" id="WP_160353306.1">
    <property type="nucleotide sequence ID" value="NZ_SDWJ01000001.1"/>
</dbReference>
<evidence type="ECO:0000256" key="3">
    <source>
        <dbReference type="ARBA" id="ARBA00023110"/>
    </source>
</evidence>
<feature type="domain" description="PPIase FKBP-type" evidence="8">
    <location>
        <begin position="67"/>
        <end position="149"/>
    </location>
</feature>
<comment type="catalytic activity">
    <reaction evidence="1 5 6">
        <text>[protein]-peptidylproline (omega=180) = [protein]-peptidylproline (omega=0)</text>
        <dbReference type="Rhea" id="RHEA:16237"/>
        <dbReference type="Rhea" id="RHEA-COMP:10747"/>
        <dbReference type="Rhea" id="RHEA-COMP:10748"/>
        <dbReference type="ChEBI" id="CHEBI:83833"/>
        <dbReference type="ChEBI" id="CHEBI:83834"/>
        <dbReference type="EC" id="5.2.1.8"/>
    </reaction>
</comment>
<dbReference type="EMBL" id="SDWJ01000001">
    <property type="protein sequence ID" value="MVZ97433.1"/>
    <property type="molecule type" value="Genomic_DNA"/>
</dbReference>
<evidence type="ECO:0000256" key="2">
    <source>
        <dbReference type="ARBA" id="ARBA00006577"/>
    </source>
</evidence>
<gene>
    <name evidence="9" type="ORF">EUU23_06905</name>
</gene>
<dbReference type="EC" id="5.2.1.8" evidence="6"/>
<proteinExistence type="inferred from homology"/>
<dbReference type="OrthoDB" id="9812109at2"/>
<organism evidence="9 10">
    <name type="scientific">Sphingorhabdus profundilacus</name>
    <dbReference type="NCBI Taxonomy" id="2509718"/>
    <lineage>
        <taxon>Bacteria</taxon>
        <taxon>Pseudomonadati</taxon>
        <taxon>Pseudomonadota</taxon>
        <taxon>Alphaproteobacteria</taxon>
        <taxon>Sphingomonadales</taxon>
        <taxon>Sphingomonadaceae</taxon>
        <taxon>Sphingorhabdus</taxon>
    </lineage>
</organism>
<keyword evidence="10" id="KW-1185">Reference proteome</keyword>
<keyword evidence="4 5" id="KW-0413">Isomerase</keyword>
<dbReference type="PROSITE" id="PS50059">
    <property type="entry name" value="FKBP_PPIASE"/>
    <property type="match status" value="1"/>
</dbReference>
<name>A0A6I4LZC5_9SPHN</name>
<dbReference type="Proteomes" id="UP000471147">
    <property type="component" value="Unassembled WGS sequence"/>
</dbReference>
<feature type="chain" id="PRO_5026002538" description="Peptidyl-prolyl cis-trans isomerase" evidence="7">
    <location>
        <begin position="30"/>
        <end position="273"/>
    </location>
</feature>
<dbReference type="PANTHER" id="PTHR43811:SF19">
    <property type="entry name" value="39 KDA FK506-BINDING NUCLEAR PROTEIN"/>
    <property type="match status" value="1"/>
</dbReference>
<evidence type="ECO:0000256" key="6">
    <source>
        <dbReference type="RuleBase" id="RU003915"/>
    </source>
</evidence>
<keyword evidence="3 5" id="KW-0697">Rotamase</keyword>
<feature type="signal peptide" evidence="7">
    <location>
        <begin position="1"/>
        <end position="29"/>
    </location>
</feature>
<dbReference type="SUPFAM" id="SSF54534">
    <property type="entry name" value="FKBP-like"/>
    <property type="match status" value="2"/>
</dbReference>
<dbReference type="InterPro" id="IPR001179">
    <property type="entry name" value="PPIase_FKBP_dom"/>
</dbReference>
<sequence>MTYISIKRATIALILAPAMVLGTSPVAAAAPGAPKAKPPVLTCTTTTPEGLSYSVIKAGKGEKPGADAKVKVNYKGMLTSDGSMFDSGEGTEFKVGAVIAGFAQGLQLMQPGSSFRFCIPSKLGYGENGSGPIPANADLVFEVDLLSFTSPPPKPIIPVAQRACDTTTGSGLRYFVIQSGTGEIPTASDMALVDFATFDAKTGVTLEQREWEKITLAQATPVFVEALKLMKAGSSYTFCLPVPKTDVAKDPATPEINIRINLIDVRPAPELDF</sequence>
<evidence type="ECO:0000313" key="10">
    <source>
        <dbReference type="Proteomes" id="UP000471147"/>
    </source>
</evidence>
<evidence type="ECO:0000313" key="9">
    <source>
        <dbReference type="EMBL" id="MVZ97433.1"/>
    </source>
</evidence>
<evidence type="ECO:0000256" key="7">
    <source>
        <dbReference type="SAM" id="SignalP"/>
    </source>
</evidence>
<comment type="similarity">
    <text evidence="2 6">Belongs to the FKBP-type PPIase family.</text>
</comment>
<evidence type="ECO:0000256" key="4">
    <source>
        <dbReference type="ARBA" id="ARBA00023235"/>
    </source>
</evidence>
<protein>
    <recommendedName>
        <fullName evidence="6">Peptidyl-prolyl cis-trans isomerase</fullName>
        <ecNumber evidence="6">5.2.1.8</ecNumber>
    </recommendedName>
</protein>
<accession>A0A6I4LZC5</accession>